<proteinExistence type="predicted"/>
<sequence>MKLTSALPVALAASLSMPVLATPCCAQQGKARHEKVISQYLRCWGGEFDLMNSTFAPDVHLYQDRLPTANGSEASNLVNRQEFLAFIKRSRTGWEKYGFEVIFWAGDENKIAIRWRLAAIMGPDFPPKIPTNLKAGDHVTYNGTDFLQLDACSGLIKQVDSAQDLVTFFDNLGISLIPRPN</sequence>
<dbReference type="Proteomes" id="UP000039046">
    <property type="component" value="Unassembled WGS sequence"/>
</dbReference>
<evidence type="ECO:0000256" key="1">
    <source>
        <dbReference type="SAM" id="SignalP"/>
    </source>
</evidence>
<dbReference type="EMBL" id="CDHN01000009">
    <property type="protein sequence ID" value="CEJ95216.1"/>
    <property type="molecule type" value="Genomic_DNA"/>
</dbReference>
<organism evidence="3 4">
    <name type="scientific">[Torrubiella] hemipterigena</name>
    <dbReference type="NCBI Taxonomy" id="1531966"/>
    <lineage>
        <taxon>Eukaryota</taxon>
        <taxon>Fungi</taxon>
        <taxon>Dikarya</taxon>
        <taxon>Ascomycota</taxon>
        <taxon>Pezizomycotina</taxon>
        <taxon>Sordariomycetes</taxon>
        <taxon>Hypocreomycetidae</taxon>
        <taxon>Hypocreales</taxon>
        <taxon>Clavicipitaceae</taxon>
        <taxon>Clavicipitaceae incertae sedis</taxon>
        <taxon>'Torrubiella' clade</taxon>
    </lineage>
</organism>
<accession>A0A0A1TDZ4</accession>
<evidence type="ECO:0000259" key="2">
    <source>
        <dbReference type="Pfam" id="PF12680"/>
    </source>
</evidence>
<keyword evidence="1" id="KW-0732">Signal</keyword>
<dbReference type="HOGENOM" id="CLU_123987_0_0_1"/>
<gene>
    <name evidence="3" type="ORF">VHEMI10711</name>
</gene>
<protein>
    <recommendedName>
        <fullName evidence="2">SnoaL-like domain-containing protein</fullName>
    </recommendedName>
</protein>
<dbReference type="InterPro" id="IPR032710">
    <property type="entry name" value="NTF2-like_dom_sf"/>
</dbReference>
<reference evidence="3 4" key="1">
    <citation type="journal article" date="2015" name="Genome Announc.">
        <title>Draft Genome Sequence and Gene Annotation of the Entomopathogenic Fungus Verticillium hemipterigenum.</title>
        <authorList>
            <person name="Horn F."/>
            <person name="Habel A."/>
            <person name="Scharf D.H."/>
            <person name="Dworschak J."/>
            <person name="Brakhage A.A."/>
            <person name="Guthke R."/>
            <person name="Hertweck C."/>
            <person name="Linde J."/>
        </authorList>
    </citation>
    <scope>NUCLEOTIDE SEQUENCE [LARGE SCALE GENOMIC DNA]</scope>
</reference>
<dbReference type="SUPFAM" id="SSF54427">
    <property type="entry name" value="NTF2-like"/>
    <property type="match status" value="1"/>
</dbReference>
<dbReference type="OrthoDB" id="3637354at2759"/>
<dbReference type="Pfam" id="PF12680">
    <property type="entry name" value="SnoaL_2"/>
    <property type="match status" value="1"/>
</dbReference>
<feature type="chain" id="PRO_5001979582" description="SnoaL-like domain-containing protein" evidence="1">
    <location>
        <begin position="22"/>
        <end position="181"/>
    </location>
</feature>
<name>A0A0A1TDZ4_9HYPO</name>
<evidence type="ECO:0000313" key="3">
    <source>
        <dbReference type="EMBL" id="CEJ95216.1"/>
    </source>
</evidence>
<keyword evidence="4" id="KW-1185">Reference proteome</keyword>
<dbReference type="InterPro" id="IPR037401">
    <property type="entry name" value="SnoaL-like"/>
</dbReference>
<feature type="domain" description="SnoaL-like" evidence="2">
    <location>
        <begin position="41"/>
        <end position="150"/>
    </location>
</feature>
<dbReference type="Gene3D" id="3.10.450.50">
    <property type="match status" value="1"/>
</dbReference>
<evidence type="ECO:0000313" key="4">
    <source>
        <dbReference type="Proteomes" id="UP000039046"/>
    </source>
</evidence>
<dbReference type="AlphaFoldDB" id="A0A0A1TDZ4"/>
<feature type="signal peptide" evidence="1">
    <location>
        <begin position="1"/>
        <end position="21"/>
    </location>
</feature>